<dbReference type="InterPro" id="IPR011041">
    <property type="entry name" value="Quinoprot_gluc/sorb_DH_b-prop"/>
</dbReference>
<proteinExistence type="predicted"/>
<protein>
    <recommendedName>
        <fullName evidence="1">Pyrroloquinoline quinone-dependent pyranose dehydrogenase beta-propeller domain-containing protein</fullName>
    </recommendedName>
</protein>
<dbReference type="PROSITE" id="PS51257">
    <property type="entry name" value="PROKAR_LIPOPROTEIN"/>
    <property type="match status" value="1"/>
</dbReference>
<dbReference type="PANTHER" id="PTHR19328:SF53">
    <property type="entry name" value="MEMBRANE PROTEIN"/>
    <property type="match status" value="1"/>
</dbReference>
<dbReference type="SUPFAM" id="SSF50952">
    <property type="entry name" value="Soluble quinoprotein glucose dehydrogenase"/>
    <property type="match status" value="1"/>
</dbReference>
<keyword evidence="3" id="KW-1185">Reference proteome</keyword>
<feature type="domain" description="Pyrroloquinoline quinone-dependent pyranose dehydrogenase beta-propeller" evidence="1">
    <location>
        <begin position="56"/>
        <end position="430"/>
    </location>
</feature>
<evidence type="ECO:0000313" key="2">
    <source>
        <dbReference type="EMBL" id="WXA94435.1"/>
    </source>
</evidence>
<name>A0ABZ2KA33_9BACT</name>
<dbReference type="EMBL" id="CP089982">
    <property type="protein sequence ID" value="WXA94435.1"/>
    <property type="molecule type" value="Genomic_DNA"/>
</dbReference>
<organism evidence="2 3">
    <name type="scientific">Pendulispora brunnea</name>
    <dbReference type="NCBI Taxonomy" id="2905690"/>
    <lineage>
        <taxon>Bacteria</taxon>
        <taxon>Pseudomonadati</taxon>
        <taxon>Myxococcota</taxon>
        <taxon>Myxococcia</taxon>
        <taxon>Myxococcales</taxon>
        <taxon>Sorangiineae</taxon>
        <taxon>Pendulisporaceae</taxon>
        <taxon>Pendulispora</taxon>
    </lineage>
</organism>
<dbReference type="InterPro" id="IPR011042">
    <property type="entry name" value="6-blade_b-propeller_TolB-like"/>
</dbReference>
<evidence type="ECO:0000313" key="3">
    <source>
        <dbReference type="Proteomes" id="UP001379533"/>
    </source>
</evidence>
<reference evidence="2 3" key="1">
    <citation type="submission" date="2021-12" db="EMBL/GenBank/DDBJ databases">
        <title>Discovery of the Pendulisporaceae a myxobacterial family with distinct sporulation behavior and unique specialized metabolism.</title>
        <authorList>
            <person name="Garcia R."/>
            <person name="Popoff A."/>
            <person name="Bader C.D."/>
            <person name="Loehr J."/>
            <person name="Walesch S."/>
            <person name="Walt C."/>
            <person name="Boldt J."/>
            <person name="Bunk B."/>
            <person name="Haeckl F.J.F.P.J."/>
            <person name="Gunesch A.P."/>
            <person name="Birkelbach J."/>
            <person name="Nuebel U."/>
            <person name="Pietschmann T."/>
            <person name="Bach T."/>
            <person name="Mueller R."/>
        </authorList>
    </citation>
    <scope>NUCLEOTIDE SEQUENCE [LARGE SCALE GENOMIC DNA]</scope>
    <source>
        <strain evidence="2 3">MSr12523</strain>
    </source>
</reference>
<gene>
    <name evidence="2" type="ORF">LZC95_49315</name>
</gene>
<dbReference type="PANTHER" id="PTHR19328">
    <property type="entry name" value="HEDGEHOG-INTERACTING PROTEIN"/>
    <property type="match status" value="1"/>
</dbReference>
<dbReference type="InterPro" id="IPR054539">
    <property type="entry name" value="Beta-prop_PDH"/>
</dbReference>
<evidence type="ECO:0000259" key="1">
    <source>
        <dbReference type="Pfam" id="PF22807"/>
    </source>
</evidence>
<dbReference type="Gene3D" id="2.120.10.30">
    <property type="entry name" value="TolB, C-terminal domain"/>
    <property type="match status" value="1"/>
</dbReference>
<dbReference type="Proteomes" id="UP001379533">
    <property type="component" value="Chromosome"/>
</dbReference>
<sequence>MRVPILMGLIALTMLTACPSGESVRGVEHPRTELLHASARRSGHPTCRGSSIDAWTQQGFCVTAFATDLVRPRHLVVAPNGDLLVATRNGVVVLWDADGDGESDEHERATLGGPDVNHQGVALSPDGRWLYIADSRAVRRIAYHSGLRKSEGSSEIVIPDIPLTVSHPYRTITFDREGRLYLAVGSDDNLTPGLGAAILRYKIPDAIPAGGLRYQTGERFAVGIRNAEALAWAHDGSLWAFVNGRDFLRPSGTDASFYLDHPGDWIFRLSDRPGTFYGFPNCWLLGPVPWGPRHDATSQWADPDTNQGRDDAWCSNPANVHPAAGALSAHTAPLGAVEYTGNLYPAKYKNTFFVTSHGSWNRHGKQRGRTILDVRTDGDRVTGVEIVIGERGQDGKLVEGEWKQRPVGIAQGLDGTLYITSDETGEVMRVGYSRE</sequence>
<dbReference type="RefSeq" id="WP_394845041.1">
    <property type="nucleotide sequence ID" value="NZ_CP089982.1"/>
</dbReference>
<accession>A0ABZ2KA33</accession>
<dbReference type="Pfam" id="PF22807">
    <property type="entry name" value="TrAA12"/>
    <property type="match status" value="1"/>
</dbReference>